<name>A0A0R3SIH1_HYMDI</name>
<proteinExistence type="inferred from homology"/>
<dbReference type="NCBIfam" id="TIGR01962">
    <property type="entry name" value="NuoD"/>
    <property type="match status" value="1"/>
</dbReference>
<evidence type="ECO:0000256" key="6">
    <source>
        <dbReference type="ARBA" id="ARBA00031562"/>
    </source>
</evidence>
<dbReference type="HAMAP" id="MF_01358">
    <property type="entry name" value="NDH1_NuoD"/>
    <property type="match status" value="1"/>
</dbReference>
<evidence type="ECO:0000313" key="12">
    <source>
        <dbReference type="Proteomes" id="UP000321570"/>
    </source>
</evidence>
<evidence type="ECO:0000313" key="10">
    <source>
        <dbReference type="EMBL" id="VUZ53814.1"/>
    </source>
</evidence>
<evidence type="ECO:0000256" key="4">
    <source>
        <dbReference type="ARBA" id="ARBA00023027"/>
    </source>
</evidence>
<evidence type="ECO:0000259" key="8">
    <source>
        <dbReference type="Pfam" id="PF00346"/>
    </source>
</evidence>
<dbReference type="PROSITE" id="PS00535">
    <property type="entry name" value="COMPLEX1_49K"/>
    <property type="match status" value="1"/>
</dbReference>
<dbReference type="InterPro" id="IPR022885">
    <property type="entry name" value="NDH1_su_D/H"/>
</dbReference>
<dbReference type="Gene3D" id="1.10.645.10">
    <property type="entry name" value="Cytochrome-c3 Hydrogenase, chain B"/>
    <property type="match status" value="1"/>
</dbReference>
<accession>A0A0R3SIH1</accession>
<dbReference type="InterPro" id="IPR001135">
    <property type="entry name" value="NADH_Q_OxRdtase_suD"/>
</dbReference>
<dbReference type="InterPro" id="IPR029014">
    <property type="entry name" value="NiFe-Hase_large"/>
</dbReference>
<evidence type="ECO:0000313" key="9">
    <source>
        <dbReference type="EMBL" id="VDL54621.1"/>
    </source>
</evidence>
<dbReference type="GO" id="GO:0051287">
    <property type="term" value="F:NAD binding"/>
    <property type="evidence" value="ECO:0007669"/>
    <property type="project" value="InterPro"/>
</dbReference>
<keyword evidence="2 7" id="KW-0813">Transport</keyword>
<dbReference type="SUPFAM" id="SSF56762">
    <property type="entry name" value="HydB/Nqo4-like"/>
    <property type="match status" value="1"/>
</dbReference>
<dbReference type="Proteomes" id="UP000274504">
    <property type="component" value="Unassembled WGS sequence"/>
</dbReference>
<evidence type="ECO:0000313" key="13">
    <source>
        <dbReference type="WBParaSite" id="HDID_0000473601-mRNA-1"/>
    </source>
</evidence>
<evidence type="ECO:0000256" key="1">
    <source>
        <dbReference type="ARBA" id="ARBA00005769"/>
    </source>
</evidence>
<dbReference type="GO" id="GO:0048038">
    <property type="term" value="F:quinone binding"/>
    <property type="evidence" value="ECO:0007669"/>
    <property type="project" value="InterPro"/>
</dbReference>
<dbReference type="Proteomes" id="UP000321570">
    <property type="component" value="Unassembled WGS sequence"/>
</dbReference>
<dbReference type="InterPro" id="IPR014029">
    <property type="entry name" value="NADH_UbQ_OxRdtase_49kDa_CS"/>
</dbReference>
<keyword evidence="3 7" id="KW-1278">Translocase</keyword>
<dbReference type="EMBL" id="UYSG01001951">
    <property type="protein sequence ID" value="VDL54621.1"/>
    <property type="molecule type" value="Genomic_DNA"/>
</dbReference>
<sequence>MLSLRALAAGISSRNAFFAASQRALSTRWMPDKEFVDAQKKLYKLPKEMVEPEYVKRRNMFDVRHYEVQSIQLNFGPQHPAAHGVLRMIMELDGEIIIRLDPHIGFLHRGTEKLMEYKTYTQNLPYVDRLDYFSMMCSEQCYSLAVEKLLGIDIPKRAKYIRTMFSEITRILNHLIALGANILDMGAITPFFWLFEEREKLMEMYERASGARFHAAYIRPGGVAVDIPLGFMEDLYEIIEKLPQRLDELEDLLCTNPLWIHRTKDIGVVSAEDAIDLGFSGVMLRGSGVQWDLRKTQPYDAYEDMDFDVPIGVNGDVYDRFILRIEEIRQSCRIILQCINKMPSGEIKIDDAKICPPSRAEMKDSMEALIHHFKLFTEGYNVPPGVTYTAVEAPKGEFGIYMVSDGTNIPYRVKLRAPSFAHLAASNKLCKGYLLADVVSVLGNLDLVFGEVDR</sequence>
<reference evidence="13" key="1">
    <citation type="submission" date="2017-02" db="UniProtKB">
        <authorList>
            <consortium name="WormBaseParasite"/>
        </authorList>
    </citation>
    <scope>IDENTIFICATION</scope>
</reference>
<dbReference type="STRING" id="6216.A0A0R3SIH1"/>
<evidence type="ECO:0000256" key="3">
    <source>
        <dbReference type="ARBA" id="ARBA00022967"/>
    </source>
</evidence>
<protein>
    <recommendedName>
        <fullName evidence="5">Complex I-49kD</fullName>
    </recommendedName>
    <alternativeName>
        <fullName evidence="6">NADH-ubiquinone oxidoreductase 49 kDa subunit</fullName>
    </alternativeName>
</protein>
<feature type="domain" description="NADH-quinone oxidoreductase subunit D" evidence="8">
    <location>
        <begin position="184"/>
        <end position="454"/>
    </location>
</feature>
<evidence type="ECO:0000256" key="2">
    <source>
        <dbReference type="ARBA" id="ARBA00022448"/>
    </source>
</evidence>
<dbReference type="OrthoDB" id="1009at2759"/>
<dbReference type="PANTHER" id="PTHR11993:SF10">
    <property type="entry name" value="NADH DEHYDROGENASE [UBIQUINONE] IRON-SULFUR PROTEIN 2, MITOCHONDRIAL"/>
    <property type="match status" value="1"/>
</dbReference>
<dbReference type="Pfam" id="PF00346">
    <property type="entry name" value="Complex1_49kDa"/>
    <property type="match status" value="1"/>
</dbReference>
<dbReference type="PANTHER" id="PTHR11993">
    <property type="entry name" value="NADH-UBIQUINONE OXIDOREDUCTASE 49 KDA SUBUNIT"/>
    <property type="match status" value="1"/>
</dbReference>
<dbReference type="GO" id="GO:0006120">
    <property type="term" value="P:mitochondrial electron transport, NADH to ubiquinone"/>
    <property type="evidence" value="ECO:0007669"/>
    <property type="project" value="TreeGrafter"/>
</dbReference>
<dbReference type="EMBL" id="CABIJS010000577">
    <property type="protein sequence ID" value="VUZ53814.1"/>
    <property type="molecule type" value="Genomic_DNA"/>
</dbReference>
<dbReference type="FunFam" id="1.10.645.10:FF:000005">
    <property type="entry name" value="NADH-quinone oxidoreductase subunit D"/>
    <property type="match status" value="1"/>
</dbReference>
<organism evidence="13">
    <name type="scientific">Hymenolepis diminuta</name>
    <name type="common">Rat tapeworm</name>
    <dbReference type="NCBI Taxonomy" id="6216"/>
    <lineage>
        <taxon>Eukaryota</taxon>
        <taxon>Metazoa</taxon>
        <taxon>Spiralia</taxon>
        <taxon>Lophotrochozoa</taxon>
        <taxon>Platyhelminthes</taxon>
        <taxon>Cestoda</taxon>
        <taxon>Eucestoda</taxon>
        <taxon>Cyclophyllidea</taxon>
        <taxon>Hymenolepididae</taxon>
        <taxon>Hymenolepis</taxon>
    </lineage>
</organism>
<dbReference type="GO" id="GO:0005739">
    <property type="term" value="C:mitochondrion"/>
    <property type="evidence" value="ECO:0007669"/>
    <property type="project" value="GOC"/>
</dbReference>
<reference evidence="9 11" key="2">
    <citation type="submission" date="2018-11" db="EMBL/GenBank/DDBJ databases">
        <authorList>
            <consortium name="Pathogen Informatics"/>
        </authorList>
    </citation>
    <scope>NUCLEOTIDE SEQUENCE [LARGE SCALE GENOMIC DNA]</scope>
</reference>
<keyword evidence="12" id="KW-1185">Reference proteome</keyword>
<evidence type="ECO:0000256" key="7">
    <source>
        <dbReference type="RuleBase" id="RU003685"/>
    </source>
</evidence>
<dbReference type="AlphaFoldDB" id="A0A0R3SIH1"/>
<dbReference type="GO" id="GO:0016651">
    <property type="term" value="F:oxidoreductase activity, acting on NAD(P)H"/>
    <property type="evidence" value="ECO:0007669"/>
    <property type="project" value="InterPro"/>
</dbReference>
<evidence type="ECO:0000313" key="11">
    <source>
        <dbReference type="Proteomes" id="UP000274504"/>
    </source>
</evidence>
<reference evidence="10 12" key="3">
    <citation type="submission" date="2019-07" db="EMBL/GenBank/DDBJ databases">
        <authorList>
            <person name="Jastrzebski P J."/>
            <person name="Paukszto L."/>
            <person name="Jastrzebski P J."/>
        </authorList>
    </citation>
    <scope>NUCLEOTIDE SEQUENCE [LARGE SCALE GENOMIC DNA]</scope>
    <source>
        <strain evidence="10 12">WMS-il1</strain>
    </source>
</reference>
<comment type="similarity">
    <text evidence="1 7">Belongs to the complex I 49 kDa subunit family.</text>
</comment>
<keyword evidence="4 7" id="KW-0520">NAD</keyword>
<gene>
    <name evidence="9" type="ORF">HDID_LOCUS4734</name>
    <name evidence="10" type="ORF">WMSIL1_LOCUS12083</name>
</gene>
<dbReference type="WBParaSite" id="HDID_0000473601-mRNA-1">
    <property type="protein sequence ID" value="HDID_0000473601-mRNA-1"/>
    <property type="gene ID" value="HDID_0000473601"/>
</dbReference>
<dbReference type="NCBIfam" id="NF004739">
    <property type="entry name" value="PRK06075.1"/>
    <property type="match status" value="1"/>
</dbReference>
<evidence type="ECO:0000256" key="5">
    <source>
        <dbReference type="ARBA" id="ARBA00030505"/>
    </source>
</evidence>